<dbReference type="Proteomes" id="UP001432322">
    <property type="component" value="Unassembled WGS sequence"/>
</dbReference>
<feature type="non-terminal residue" evidence="1">
    <location>
        <position position="66"/>
    </location>
</feature>
<evidence type="ECO:0000313" key="1">
    <source>
        <dbReference type="EMBL" id="GMT36563.1"/>
    </source>
</evidence>
<accession>A0AAV5X0J3</accession>
<protein>
    <recommendedName>
        <fullName evidence="3">Ribosomal protein</fullName>
    </recommendedName>
</protein>
<reference evidence="1" key="1">
    <citation type="submission" date="2023-10" db="EMBL/GenBank/DDBJ databases">
        <title>Genome assembly of Pristionchus species.</title>
        <authorList>
            <person name="Yoshida K."/>
            <person name="Sommer R.J."/>
        </authorList>
    </citation>
    <scope>NUCLEOTIDE SEQUENCE</scope>
    <source>
        <strain evidence="1">RS5133</strain>
    </source>
</reference>
<evidence type="ECO:0000313" key="2">
    <source>
        <dbReference type="Proteomes" id="UP001432322"/>
    </source>
</evidence>
<keyword evidence="2" id="KW-1185">Reference proteome</keyword>
<dbReference type="AlphaFoldDB" id="A0AAV5X0J3"/>
<feature type="non-terminal residue" evidence="1">
    <location>
        <position position="1"/>
    </location>
</feature>
<evidence type="ECO:0008006" key="3">
    <source>
        <dbReference type="Google" id="ProtNLM"/>
    </source>
</evidence>
<proteinExistence type="predicted"/>
<sequence>REPIEACEEVAVGTSKGRKRRYTARGTKKASKTATKEVDPNLFADVDRIRITDENRDYWLKPVNVI</sequence>
<comment type="caution">
    <text evidence="1">The sequence shown here is derived from an EMBL/GenBank/DDBJ whole genome shotgun (WGS) entry which is preliminary data.</text>
</comment>
<name>A0AAV5X0J3_9BILA</name>
<gene>
    <name evidence="1" type="ORF">PFISCL1PPCAC_27860</name>
</gene>
<dbReference type="EMBL" id="BTSY01000007">
    <property type="protein sequence ID" value="GMT36563.1"/>
    <property type="molecule type" value="Genomic_DNA"/>
</dbReference>
<organism evidence="1 2">
    <name type="scientific">Pristionchus fissidentatus</name>
    <dbReference type="NCBI Taxonomy" id="1538716"/>
    <lineage>
        <taxon>Eukaryota</taxon>
        <taxon>Metazoa</taxon>
        <taxon>Ecdysozoa</taxon>
        <taxon>Nematoda</taxon>
        <taxon>Chromadorea</taxon>
        <taxon>Rhabditida</taxon>
        <taxon>Rhabditina</taxon>
        <taxon>Diplogasteromorpha</taxon>
        <taxon>Diplogasteroidea</taxon>
        <taxon>Neodiplogasteridae</taxon>
        <taxon>Pristionchus</taxon>
    </lineage>
</organism>